<evidence type="ECO:0000256" key="5">
    <source>
        <dbReference type="ARBA" id="ARBA00022833"/>
    </source>
</evidence>
<feature type="transmembrane region" description="Helical" evidence="7">
    <location>
        <begin position="565"/>
        <end position="584"/>
    </location>
</feature>
<keyword evidence="10" id="KW-1185">Reference proteome</keyword>
<keyword evidence="2" id="KW-0645">Protease</keyword>
<keyword evidence="4 9" id="KW-0378">Hydrolase</keyword>
<proteinExistence type="predicted"/>
<dbReference type="EC" id="3.4.24.-" evidence="9"/>
<dbReference type="InterPro" id="IPR001915">
    <property type="entry name" value="Peptidase_M48"/>
</dbReference>
<feature type="transmembrane region" description="Helical" evidence="7">
    <location>
        <begin position="214"/>
        <end position="233"/>
    </location>
</feature>
<feature type="transmembrane region" description="Helical" evidence="7">
    <location>
        <begin position="27"/>
        <end position="46"/>
    </location>
</feature>
<feature type="transmembrane region" description="Helical" evidence="7">
    <location>
        <begin position="630"/>
        <end position="652"/>
    </location>
</feature>
<protein>
    <submittedName>
        <fullName evidence="9">M48 family metalloprotease</fullName>
        <ecNumber evidence="9">3.4.24.-</ecNumber>
    </submittedName>
</protein>
<name>A0ABW2KFS1_9ACTN</name>
<evidence type="ECO:0000259" key="8">
    <source>
        <dbReference type="Pfam" id="PF01435"/>
    </source>
</evidence>
<feature type="transmembrane region" description="Helical" evidence="7">
    <location>
        <begin position="452"/>
        <end position="472"/>
    </location>
</feature>
<gene>
    <name evidence="9" type="ORF">ACFQRF_10025</name>
</gene>
<dbReference type="GO" id="GO:0008237">
    <property type="term" value="F:metallopeptidase activity"/>
    <property type="evidence" value="ECO:0007669"/>
    <property type="project" value="UniProtKB-KW"/>
</dbReference>
<evidence type="ECO:0000313" key="9">
    <source>
        <dbReference type="EMBL" id="MFC7328076.1"/>
    </source>
</evidence>
<dbReference type="RefSeq" id="WP_379870710.1">
    <property type="nucleotide sequence ID" value="NZ_JBHTBH010000004.1"/>
</dbReference>
<evidence type="ECO:0000256" key="7">
    <source>
        <dbReference type="SAM" id="Phobius"/>
    </source>
</evidence>
<evidence type="ECO:0000256" key="4">
    <source>
        <dbReference type="ARBA" id="ARBA00022801"/>
    </source>
</evidence>
<feature type="transmembrane region" description="Helical" evidence="7">
    <location>
        <begin position="253"/>
        <end position="273"/>
    </location>
</feature>
<feature type="transmembrane region" description="Helical" evidence="7">
    <location>
        <begin position="342"/>
        <end position="362"/>
    </location>
</feature>
<keyword evidence="6 9" id="KW-0482">Metalloprotease</keyword>
<evidence type="ECO:0000256" key="2">
    <source>
        <dbReference type="ARBA" id="ARBA00022670"/>
    </source>
</evidence>
<keyword evidence="3" id="KW-0479">Metal-binding</keyword>
<organism evidence="9 10">
    <name type="scientific">Marinactinospora rubrisoli</name>
    <dbReference type="NCBI Taxonomy" id="2715399"/>
    <lineage>
        <taxon>Bacteria</taxon>
        <taxon>Bacillati</taxon>
        <taxon>Actinomycetota</taxon>
        <taxon>Actinomycetes</taxon>
        <taxon>Streptosporangiales</taxon>
        <taxon>Nocardiopsidaceae</taxon>
        <taxon>Marinactinospora</taxon>
    </lineage>
</organism>
<evidence type="ECO:0000256" key="3">
    <source>
        <dbReference type="ARBA" id="ARBA00022723"/>
    </source>
</evidence>
<comment type="caution">
    <text evidence="9">The sequence shown here is derived from an EMBL/GenBank/DDBJ whole genome shotgun (WGS) entry which is preliminary data.</text>
</comment>
<feature type="transmembrane region" description="Helical" evidence="7">
    <location>
        <begin position="734"/>
        <end position="757"/>
    </location>
</feature>
<evidence type="ECO:0000256" key="6">
    <source>
        <dbReference type="ARBA" id="ARBA00023049"/>
    </source>
</evidence>
<dbReference type="Proteomes" id="UP001596540">
    <property type="component" value="Unassembled WGS sequence"/>
</dbReference>
<evidence type="ECO:0000313" key="10">
    <source>
        <dbReference type="Proteomes" id="UP001596540"/>
    </source>
</evidence>
<feature type="transmembrane region" description="Helical" evidence="7">
    <location>
        <begin position="416"/>
        <end position="440"/>
    </location>
</feature>
<reference evidence="10" key="1">
    <citation type="journal article" date="2019" name="Int. J. Syst. Evol. Microbiol.">
        <title>The Global Catalogue of Microorganisms (GCM) 10K type strain sequencing project: providing services to taxonomists for standard genome sequencing and annotation.</title>
        <authorList>
            <consortium name="The Broad Institute Genomics Platform"/>
            <consortium name="The Broad Institute Genome Sequencing Center for Infectious Disease"/>
            <person name="Wu L."/>
            <person name="Ma J."/>
        </authorList>
    </citation>
    <scope>NUCLEOTIDE SEQUENCE [LARGE SCALE GENOMIC DNA]</scope>
    <source>
        <strain evidence="10">CGMCC 4.7382</strain>
    </source>
</reference>
<keyword evidence="5" id="KW-0862">Zinc</keyword>
<accession>A0ABW2KFS1</accession>
<dbReference type="Pfam" id="PF01435">
    <property type="entry name" value="Peptidase_M48"/>
    <property type="match status" value="1"/>
</dbReference>
<sequence>MPNPAAEAATPGRYDPFLLPSATSIRFFLLILAAAVGAMYIGFFYLPLAITAGAEFAGLSMADCEEAARTGAAVLSDRAVLDGFLDCYARNRGQTIAWMMGAGPIWALLTVVGYLLWPIALELRLRPRRAADDPVVRAARAEAETGLDGASERVRVLTTQGRAGGARVFGALGRYRLAVDSSLLAERADGGLDEPPRAVLRHEIAHLRNRDVDLTYLTMAAWWASLLLIAPLLPSYTFLTIVALATGQATGNLVVLQAPLFMGAIALLLLQAIRARVLRTREHYADVRAAYAWRSDRALRAILSRPGPASRAGPWRRWWRGLRSYHPSPAFRLRMLDDPRRLATVSLADLAFAGILLGALQAHLGTVGRVATDGGALNVGGAAVAMLLGAPVGALVAAVGWNAVHADPDGARRWSGPAAVLAGGTLLGYSLPVVGVGSWLGLLAAFPVQGVVSYLVLWGLCVVLLRWAALSARVWLAATERRRAACAAGLCCAAVVFGCVFALWVIFDSAIRAGPGGWDWYTVRIAAMTAVLSWALPVAVGCAAVFTFTGLILRPDTRGPAVRPLLPVIGAAAVAAAQAALLAWVTVGQGVRATGPGFSTVLDYALACCVLLAMGTSAGLGAWAGGRGRLGAALCAGVVFAFTVVVLLPPVILGAAESVPCLAADPSLSCWGGVGLAMLTSYSVEQVVWVALPLLLGLCAVCAAAGSGLRRLLARRGTPPHADRAPRRPGTGHAVSTVLAFSVPLAVVALSAIGAPLEDTALPAERRAELAARVEPESVGRDATCETALATWAGVSSTSTFRLDVLDPEDGVATLAASRDPVLAAFGRGFLDGADVDHRQLFYAAARYCEQANG</sequence>
<feature type="transmembrane region" description="Helical" evidence="7">
    <location>
        <begin position="527"/>
        <end position="553"/>
    </location>
</feature>
<dbReference type="EMBL" id="JBHTBH010000004">
    <property type="protein sequence ID" value="MFC7328076.1"/>
    <property type="molecule type" value="Genomic_DNA"/>
</dbReference>
<feature type="domain" description="Peptidase M48" evidence="8">
    <location>
        <begin position="193"/>
        <end position="338"/>
    </location>
</feature>
<feature type="transmembrane region" description="Helical" evidence="7">
    <location>
        <begin position="484"/>
        <end position="507"/>
    </location>
</feature>
<feature type="transmembrane region" description="Helical" evidence="7">
    <location>
        <begin position="96"/>
        <end position="119"/>
    </location>
</feature>
<feature type="transmembrane region" description="Helical" evidence="7">
    <location>
        <begin position="687"/>
        <end position="713"/>
    </location>
</feature>
<feature type="transmembrane region" description="Helical" evidence="7">
    <location>
        <begin position="382"/>
        <end position="404"/>
    </location>
</feature>
<keyword evidence="7" id="KW-0472">Membrane</keyword>
<feature type="transmembrane region" description="Helical" evidence="7">
    <location>
        <begin position="604"/>
        <end position="623"/>
    </location>
</feature>
<keyword evidence="7" id="KW-1133">Transmembrane helix</keyword>
<evidence type="ECO:0000256" key="1">
    <source>
        <dbReference type="ARBA" id="ARBA00001947"/>
    </source>
</evidence>
<keyword evidence="7" id="KW-0812">Transmembrane</keyword>
<comment type="cofactor">
    <cofactor evidence="1">
        <name>Zn(2+)</name>
        <dbReference type="ChEBI" id="CHEBI:29105"/>
    </cofactor>
</comment>